<evidence type="ECO:0008006" key="4">
    <source>
        <dbReference type="Google" id="ProtNLM"/>
    </source>
</evidence>
<dbReference type="InterPro" id="IPR011250">
    <property type="entry name" value="OMP/PagP_B-barrel"/>
</dbReference>
<reference evidence="3" key="1">
    <citation type="journal article" date="2019" name="Int. J. Syst. Evol. Microbiol.">
        <title>The Global Catalogue of Microorganisms (GCM) 10K type strain sequencing project: providing services to taxonomists for standard genome sequencing and annotation.</title>
        <authorList>
            <consortium name="The Broad Institute Genomics Platform"/>
            <consortium name="The Broad Institute Genome Sequencing Center for Infectious Disease"/>
            <person name="Wu L."/>
            <person name="Ma J."/>
        </authorList>
    </citation>
    <scope>NUCLEOTIDE SEQUENCE [LARGE SCALE GENOMIC DNA]</scope>
    <source>
        <strain evidence="3">CGMCC 1.8985</strain>
    </source>
</reference>
<gene>
    <name evidence="2" type="ORF">GCM10011394_10800</name>
</gene>
<organism evidence="2 3">
    <name type="scientific">Luteimonas terricola</name>
    <dbReference type="NCBI Taxonomy" id="645597"/>
    <lineage>
        <taxon>Bacteria</taxon>
        <taxon>Pseudomonadati</taxon>
        <taxon>Pseudomonadota</taxon>
        <taxon>Gammaproteobacteria</taxon>
        <taxon>Lysobacterales</taxon>
        <taxon>Lysobacteraceae</taxon>
        <taxon>Luteimonas</taxon>
    </lineage>
</organism>
<keyword evidence="1" id="KW-0732">Signal</keyword>
<comment type="caution">
    <text evidence="2">The sequence shown here is derived from an EMBL/GenBank/DDBJ whole genome shotgun (WGS) entry which is preliminary data.</text>
</comment>
<feature type="chain" id="PRO_5046419474" description="Outer membrane protein beta-barrel domain-containing protein" evidence="1">
    <location>
        <begin position="25"/>
        <end position="246"/>
    </location>
</feature>
<protein>
    <recommendedName>
        <fullName evidence="4">Outer membrane protein beta-barrel domain-containing protein</fullName>
    </recommendedName>
</protein>
<dbReference type="RefSeq" id="WP_132984980.1">
    <property type="nucleotide sequence ID" value="NZ_BMME01000001.1"/>
</dbReference>
<sequence>MKKSSSVAMMAAAFAVIASAGAYAQTKAIEPAPPPRQEMDPAKRVPEAPRPVAVGEQVQQPVPTPQHQSTVGRAQPYTAAYEAPTRHEEGRGGFFVGVQGGKGWVYDDVDQSALAVNAGYRWQAGAVTLIGIELASGRLDSTTDDGWRFAEVDYASIGVNARFNFGHTSPVYALVRAGYMSADYEFGDIDGGYVGVGLGVDITRHFNLSLVYTNYVYFNEAYWDSGTFYYDADRADTLMLGAEARF</sequence>
<accession>A0ABQ2EB27</accession>
<proteinExistence type="predicted"/>
<evidence type="ECO:0000313" key="2">
    <source>
        <dbReference type="EMBL" id="GGK03668.1"/>
    </source>
</evidence>
<evidence type="ECO:0000256" key="1">
    <source>
        <dbReference type="SAM" id="SignalP"/>
    </source>
</evidence>
<keyword evidence="3" id="KW-1185">Reference proteome</keyword>
<evidence type="ECO:0000313" key="3">
    <source>
        <dbReference type="Proteomes" id="UP000599009"/>
    </source>
</evidence>
<dbReference type="Proteomes" id="UP000599009">
    <property type="component" value="Unassembled WGS sequence"/>
</dbReference>
<name>A0ABQ2EB27_9GAMM</name>
<feature type="signal peptide" evidence="1">
    <location>
        <begin position="1"/>
        <end position="24"/>
    </location>
</feature>
<dbReference type="EMBL" id="BMME01000001">
    <property type="protein sequence ID" value="GGK03668.1"/>
    <property type="molecule type" value="Genomic_DNA"/>
</dbReference>
<dbReference type="SUPFAM" id="SSF56925">
    <property type="entry name" value="OMPA-like"/>
    <property type="match status" value="1"/>
</dbReference>